<evidence type="ECO:0000313" key="2">
    <source>
        <dbReference type="Proteomes" id="UP000799436"/>
    </source>
</evidence>
<keyword evidence="2" id="KW-1185">Reference proteome</keyword>
<dbReference type="EMBL" id="ML995830">
    <property type="protein sequence ID" value="KAF2769899.1"/>
    <property type="molecule type" value="Genomic_DNA"/>
</dbReference>
<dbReference type="AlphaFoldDB" id="A0A6G1LBF3"/>
<protein>
    <submittedName>
        <fullName evidence="1">Uncharacterized protein</fullName>
    </submittedName>
</protein>
<accession>A0A6G1LBF3</accession>
<dbReference type="Proteomes" id="UP000799436">
    <property type="component" value="Unassembled WGS sequence"/>
</dbReference>
<sequence length="63" mass="6788">MVDKDPLGPRTTDSVSIFASLQAQFFAVGLACGRSAGLTMEVHSVPGRAECNWLIRILYSSIC</sequence>
<reference evidence="1" key="1">
    <citation type="journal article" date="2020" name="Stud. Mycol.">
        <title>101 Dothideomycetes genomes: a test case for predicting lifestyles and emergence of pathogens.</title>
        <authorList>
            <person name="Haridas S."/>
            <person name="Albert R."/>
            <person name="Binder M."/>
            <person name="Bloem J."/>
            <person name="Labutti K."/>
            <person name="Salamov A."/>
            <person name="Andreopoulos B."/>
            <person name="Baker S."/>
            <person name="Barry K."/>
            <person name="Bills G."/>
            <person name="Bluhm B."/>
            <person name="Cannon C."/>
            <person name="Castanera R."/>
            <person name="Culley D."/>
            <person name="Daum C."/>
            <person name="Ezra D."/>
            <person name="Gonzalez J."/>
            <person name="Henrissat B."/>
            <person name="Kuo A."/>
            <person name="Liang C."/>
            <person name="Lipzen A."/>
            <person name="Lutzoni F."/>
            <person name="Magnuson J."/>
            <person name="Mondo S."/>
            <person name="Nolan M."/>
            <person name="Ohm R."/>
            <person name="Pangilinan J."/>
            <person name="Park H.-J."/>
            <person name="Ramirez L."/>
            <person name="Alfaro M."/>
            <person name="Sun H."/>
            <person name="Tritt A."/>
            <person name="Yoshinaga Y."/>
            <person name="Zwiers L.-H."/>
            <person name="Turgeon B."/>
            <person name="Goodwin S."/>
            <person name="Spatafora J."/>
            <person name="Crous P."/>
            <person name="Grigoriev I."/>
        </authorList>
    </citation>
    <scope>NUCLEOTIDE SEQUENCE</scope>
    <source>
        <strain evidence="1">CBS 116005</strain>
    </source>
</reference>
<dbReference type="PROSITE" id="PS51257">
    <property type="entry name" value="PROKAR_LIPOPROTEIN"/>
    <property type="match status" value="1"/>
</dbReference>
<evidence type="ECO:0000313" key="1">
    <source>
        <dbReference type="EMBL" id="KAF2769899.1"/>
    </source>
</evidence>
<gene>
    <name evidence="1" type="ORF">EJ03DRAFT_86277</name>
</gene>
<name>A0A6G1LBF3_9PEZI</name>
<organism evidence="1 2">
    <name type="scientific">Teratosphaeria nubilosa</name>
    <dbReference type="NCBI Taxonomy" id="161662"/>
    <lineage>
        <taxon>Eukaryota</taxon>
        <taxon>Fungi</taxon>
        <taxon>Dikarya</taxon>
        <taxon>Ascomycota</taxon>
        <taxon>Pezizomycotina</taxon>
        <taxon>Dothideomycetes</taxon>
        <taxon>Dothideomycetidae</taxon>
        <taxon>Mycosphaerellales</taxon>
        <taxon>Teratosphaeriaceae</taxon>
        <taxon>Teratosphaeria</taxon>
    </lineage>
</organism>
<proteinExistence type="predicted"/>